<sequence length="342" mass="34959">MVAAEVVSPARAFPLSLCGALLLSTLLYVAPLAAAVATVGGWEDWKAGQFVDISAQIGGPYLSAALAAAGVVSMCGVMCTLLCTTSRAIAAMATLRMLPAGLSKLHPRFGTPAAAIVCNSAAVAVATSTLQFESLLGLSMLFYAVNVLMQCAALLKLRVTHAHLPSPSCALPSPLLLFPCALALAVLALAPRSQLLSAATLGVGTLALYSLLSLCRAADFTGTKRAQVDAAQDTAADSTCGGGSSHIHALRSGDHSSIWWRGSLDGGSGGDGGRAASGATSRRSSLTMAERLNGAWRRKFASGKYVQIPKAAAAAEMVQAFELSTLEAEVNGAERSDLPVLS</sequence>
<evidence type="ECO:0008006" key="10">
    <source>
        <dbReference type="Google" id="ProtNLM"/>
    </source>
</evidence>
<reference evidence="9" key="1">
    <citation type="submission" date="2021-01" db="EMBL/GenBank/DDBJ databases">
        <authorList>
            <person name="Corre E."/>
            <person name="Pelletier E."/>
            <person name="Niang G."/>
            <person name="Scheremetjew M."/>
            <person name="Finn R."/>
            <person name="Kale V."/>
            <person name="Holt S."/>
            <person name="Cochrane G."/>
            <person name="Meng A."/>
            <person name="Brown T."/>
            <person name="Cohen L."/>
        </authorList>
    </citation>
    <scope>NUCLEOTIDE SEQUENCE</scope>
    <source>
        <strain evidence="9">CCMP645</strain>
    </source>
</reference>
<keyword evidence="4 8" id="KW-0812">Transmembrane</keyword>
<keyword evidence="3" id="KW-1003">Cell membrane</keyword>
<dbReference type="Pfam" id="PF13520">
    <property type="entry name" value="AA_permease_2"/>
    <property type="match status" value="1"/>
</dbReference>
<feature type="transmembrane region" description="Helical" evidence="8">
    <location>
        <begin position="195"/>
        <end position="215"/>
    </location>
</feature>
<dbReference type="AlphaFoldDB" id="A0A7S4F166"/>
<keyword evidence="5 8" id="KW-1133">Transmembrane helix</keyword>
<evidence type="ECO:0000256" key="6">
    <source>
        <dbReference type="ARBA" id="ARBA00023136"/>
    </source>
</evidence>
<feature type="transmembrane region" description="Helical" evidence="8">
    <location>
        <begin position="109"/>
        <end position="130"/>
    </location>
</feature>
<evidence type="ECO:0000256" key="1">
    <source>
        <dbReference type="ARBA" id="ARBA00004651"/>
    </source>
</evidence>
<accession>A0A7S4F166</accession>
<evidence type="ECO:0000256" key="8">
    <source>
        <dbReference type="SAM" id="Phobius"/>
    </source>
</evidence>
<dbReference type="GO" id="GO:0015203">
    <property type="term" value="F:polyamine transmembrane transporter activity"/>
    <property type="evidence" value="ECO:0007669"/>
    <property type="project" value="UniProtKB-ARBA"/>
</dbReference>
<keyword evidence="6 8" id="KW-0472">Membrane</keyword>
<comment type="similarity">
    <text evidence="7">Belongs to the amino acid-polyamine-organocation (APC) superfamily. Polyamine:cation symporter (PHS) (TC 2.A.3.12) family.</text>
</comment>
<dbReference type="PANTHER" id="PTHR45826">
    <property type="entry name" value="POLYAMINE TRANSPORTER PUT1"/>
    <property type="match status" value="1"/>
</dbReference>
<name>A0A7S4F166_CHRCT</name>
<feature type="transmembrane region" description="Helical" evidence="8">
    <location>
        <begin position="169"/>
        <end position="189"/>
    </location>
</feature>
<evidence type="ECO:0000313" key="9">
    <source>
        <dbReference type="EMBL" id="CAE0766781.1"/>
    </source>
</evidence>
<dbReference type="EMBL" id="HBIZ01030446">
    <property type="protein sequence ID" value="CAE0766781.1"/>
    <property type="molecule type" value="Transcribed_RNA"/>
</dbReference>
<protein>
    <recommendedName>
        <fullName evidence="10">Cationic amino acid transporter C-terminal domain-containing protein</fullName>
    </recommendedName>
</protein>
<comment type="subcellular location">
    <subcellularLocation>
        <location evidence="1">Cell membrane</location>
        <topology evidence="1">Multi-pass membrane protein</topology>
    </subcellularLocation>
</comment>
<evidence type="ECO:0000256" key="5">
    <source>
        <dbReference type="ARBA" id="ARBA00022989"/>
    </source>
</evidence>
<proteinExistence type="inferred from homology"/>
<dbReference type="InterPro" id="IPR002293">
    <property type="entry name" value="AA/rel_permease1"/>
</dbReference>
<keyword evidence="2" id="KW-0813">Transport</keyword>
<dbReference type="Gene3D" id="1.20.1740.10">
    <property type="entry name" value="Amino acid/polyamine transporter I"/>
    <property type="match status" value="1"/>
</dbReference>
<evidence type="ECO:0000256" key="3">
    <source>
        <dbReference type="ARBA" id="ARBA00022475"/>
    </source>
</evidence>
<gene>
    <name evidence="9" type="ORF">PCAR00345_LOCUS19393</name>
</gene>
<feature type="transmembrane region" description="Helical" evidence="8">
    <location>
        <begin position="136"/>
        <end position="157"/>
    </location>
</feature>
<dbReference type="PANTHER" id="PTHR45826:SF2">
    <property type="entry name" value="AMINO ACID TRANSPORTER"/>
    <property type="match status" value="1"/>
</dbReference>
<evidence type="ECO:0000256" key="2">
    <source>
        <dbReference type="ARBA" id="ARBA00022448"/>
    </source>
</evidence>
<organism evidence="9">
    <name type="scientific">Chrysotila carterae</name>
    <name type="common">Marine alga</name>
    <name type="synonym">Syracosphaera carterae</name>
    <dbReference type="NCBI Taxonomy" id="13221"/>
    <lineage>
        <taxon>Eukaryota</taxon>
        <taxon>Haptista</taxon>
        <taxon>Haptophyta</taxon>
        <taxon>Prymnesiophyceae</taxon>
        <taxon>Isochrysidales</taxon>
        <taxon>Isochrysidaceae</taxon>
        <taxon>Chrysotila</taxon>
    </lineage>
</organism>
<dbReference type="GO" id="GO:0005886">
    <property type="term" value="C:plasma membrane"/>
    <property type="evidence" value="ECO:0007669"/>
    <property type="project" value="UniProtKB-SubCell"/>
</dbReference>
<evidence type="ECO:0000256" key="4">
    <source>
        <dbReference type="ARBA" id="ARBA00022692"/>
    </source>
</evidence>
<evidence type="ECO:0000256" key="7">
    <source>
        <dbReference type="ARBA" id="ARBA00024041"/>
    </source>
</evidence>
<dbReference type="InterPro" id="IPR044566">
    <property type="entry name" value="RMV1-like"/>
</dbReference>
<feature type="transmembrane region" description="Helical" evidence="8">
    <location>
        <begin position="59"/>
        <end position="89"/>
    </location>
</feature>